<dbReference type="Proteomes" id="UP001196097">
    <property type="component" value="Chromosome"/>
</dbReference>
<sequence length="140" mass="14972">MSESKILGMMAQAAAKRQECPHRSTDLPAGAAVNKAEHRGRFAMLQQVLFSVAVQSALDTGECRAYTGTNRTADRSPYSGIACSDRTQNRTTGGANGAAAQGTLTRRAHIGTAAERHNAKNQRERRQPAPPVCNGTYEVS</sequence>
<evidence type="ECO:0000313" key="2">
    <source>
        <dbReference type="Proteomes" id="UP001196097"/>
    </source>
</evidence>
<name>A0ACD5IHK5_9PROT</name>
<protein>
    <submittedName>
        <fullName evidence="1">Uncharacterized protein</fullName>
    </submittedName>
</protein>
<keyword evidence="2" id="KW-1185">Reference proteome</keyword>
<organism evidence="1 2">
    <name type="scientific">Acidithiobacillus ferruginosus</name>
    <dbReference type="NCBI Taxonomy" id="3063951"/>
    <lineage>
        <taxon>Bacteria</taxon>
        <taxon>Pseudomonadati</taxon>
        <taxon>Pseudomonadota</taxon>
        <taxon>Acidithiobacillia</taxon>
        <taxon>Acidithiobacillales</taxon>
        <taxon>Acidithiobacillaceae</taxon>
        <taxon>Acidithiobacillus</taxon>
    </lineage>
</organism>
<proteinExistence type="predicted"/>
<evidence type="ECO:0000313" key="1">
    <source>
        <dbReference type="EMBL" id="XRP72914.1"/>
    </source>
</evidence>
<reference evidence="1 2" key="1">
    <citation type="journal article" date="2021" name="ISME J.">
        <title>Genomic evolution of the class Acidithiobacillia: deep-branching Proteobacteria living in extreme acidic conditions.</title>
        <authorList>
            <person name="Moya-Beltran A."/>
            <person name="Beard S."/>
            <person name="Rojas-Villalobos C."/>
            <person name="Issotta F."/>
            <person name="Gallardo Y."/>
            <person name="Ulloa R."/>
            <person name="Giaveno A."/>
            <person name="Degli Esposti M."/>
            <person name="Johnson D.B."/>
            <person name="Quatrini R."/>
        </authorList>
    </citation>
    <scope>NUCLEOTIDE SEQUENCE [LARGE SCALE GENOMIC DNA]</scope>
    <source>
        <strain evidence="1 2">CF3</strain>
    </source>
</reference>
<accession>A0ACD5IHK5</accession>
<dbReference type="EMBL" id="CP130946">
    <property type="protein sequence ID" value="XRP72914.1"/>
    <property type="molecule type" value="Genomic_DNA"/>
</dbReference>
<gene>
    <name evidence="1" type="ORF">HF292_014125</name>
</gene>